<organism evidence="4 5">
    <name type="scientific">Algibacter agarivorans</name>
    <dbReference type="NCBI Taxonomy" id="1109741"/>
    <lineage>
        <taxon>Bacteria</taxon>
        <taxon>Pseudomonadati</taxon>
        <taxon>Bacteroidota</taxon>
        <taxon>Flavobacteriia</taxon>
        <taxon>Flavobacteriales</taxon>
        <taxon>Flavobacteriaceae</taxon>
        <taxon>Algibacter</taxon>
    </lineage>
</organism>
<reference evidence="5" key="1">
    <citation type="journal article" date="2019" name="Int. J. Syst. Evol. Microbiol.">
        <title>The Global Catalogue of Microorganisms (GCM) 10K type strain sequencing project: providing services to taxonomists for standard genome sequencing and annotation.</title>
        <authorList>
            <consortium name="The Broad Institute Genomics Platform"/>
            <consortium name="The Broad Institute Genome Sequencing Center for Infectious Disease"/>
            <person name="Wu L."/>
            <person name="Ma J."/>
        </authorList>
    </citation>
    <scope>NUCLEOTIDE SEQUENCE [LARGE SCALE GENOMIC DNA]</scope>
    <source>
        <strain evidence="5">JCM 18285</strain>
    </source>
</reference>
<dbReference type="Proteomes" id="UP001501302">
    <property type="component" value="Unassembled WGS sequence"/>
</dbReference>
<dbReference type="InterPro" id="IPR012373">
    <property type="entry name" value="Ferrdict_sens_TM"/>
</dbReference>
<feature type="domain" description="FecR protein" evidence="2">
    <location>
        <begin position="101"/>
        <end position="190"/>
    </location>
</feature>
<sequence>MEKESLNKKWLEGRLTEEEQIAFDVIEDNELLKQIIDKAPAFSASNFSEVQDVEILKSKIKSKNNLLNKRNWLVPMLRIASVFVIAFGIYFLFFFNNAINIETAIGEKRMVQLPDASEVMLNAVSEITFNKNTWADKRELILEGEAFFKVAKGSTFDVVTSIGKVSVLGTEFNVKQRKNLFEVNCFEGLVAVSYKKETLKLLPGHIYRILNGKISSDTISNKEKPFWINHTSYFKKVPFHEVIKELERQYKVVITVNQKDESLLFTGGFTHKNLEEALESITTPLKLVYDMESPTKISLHHSE</sequence>
<dbReference type="PANTHER" id="PTHR30273:SF2">
    <property type="entry name" value="PROTEIN FECR"/>
    <property type="match status" value="1"/>
</dbReference>
<evidence type="ECO:0000259" key="2">
    <source>
        <dbReference type="Pfam" id="PF04773"/>
    </source>
</evidence>
<dbReference type="Pfam" id="PF16344">
    <property type="entry name" value="FecR_C"/>
    <property type="match status" value="1"/>
</dbReference>
<name>A0ABP9GK06_9FLAO</name>
<dbReference type="PIRSF" id="PIRSF018266">
    <property type="entry name" value="FecR"/>
    <property type="match status" value="1"/>
</dbReference>
<dbReference type="InterPro" id="IPR032508">
    <property type="entry name" value="FecR_C"/>
</dbReference>
<evidence type="ECO:0000259" key="3">
    <source>
        <dbReference type="Pfam" id="PF16344"/>
    </source>
</evidence>
<dbReference type="PANTHER" id="PTHR30273">
    <property type="entry name" value="PERIPLASMIC SIGNAL SENSOR AND SIGMA FACTOR ACTIVATOR FECR-RELATED"/>
    <property type="match status" value="1"/>
</dbReference>
<keyword evidence="5" id="KW-1185">Reference proteome</keyword>
<comment type="caution">
    <text evidence="4">The sequence shown here is derived from an EMBL/GenBank/DDBJ whole genome shotgun (WGS) entry which is preliminary data.</text>
</comment>
<dbReference type="EMBL" id="BAABJJ010000029">
    <property type="protein sequence ID" value="GAA4946063.1"/>
    <property type="molecule type" value="Genomic_DNA"/>
</dbReference>
<proteinExistence type="predicted"/>
<dbReference type="RefSeq" id="WP_345191776.1">
    <property type="nucleotide sequence ID" value="NZ_BAABJJ010000029.1"/>
</dbReference>
<dbReference type="Gene3D" id="3.55.50.30">
    <property type="match status" value="1"/>
</dbReference>
<dbReference type="Gene3D" id="2.60.120.1440">
    <property type="match status" value="1"/>
</dbReference>
<evidence type="ECO:0000313" key="4">
    <source>
        <dbReference type="EMBL" id="GAA4946063.1"/>
    </source>
</evidence>
<feature type="domain" description="Protein FecR C-terminal" evidence="3">
    <location>
        <begin position="233"/>
        <end position="292"/>
    </location>
</feature>
<keyword evidence="1" id="KW-0812">Transmembrane</keyword>
<evidence type="ECO:0000256" key="1">
    <source>
        <dbReference type="SAM" id="Phobius"/>
    </source>
</evidence>
<gene>
    <name evidence="4" type="ORF">GCM10023314_19180</name>
</gene>
<dbReference type="Pfam" id="PF04773">
    <property type="entry name" value="FecR"/>
    <property type="match status" value="1"/>
</dbReference>
<accession>A0ABP9GK06</accession>
<protein>
    <submittedName>
        <fullName evidence="4">FecR domain-containing protein</fullName>
    </submittedName>
</protein>
<dbReference type="InterPro" id="IPR006860">
    <property type="entry name" value="FecR"/>
</dbReference>
<evidence type="ECO:0000313" key="5">
    <source>
        <dbReference type="Proteomes" id="UP001501302"/>
    </source>
</evidence>
<keyword evidence="1" id="KW-0472">Membrane</keyword>
<keyword evidence="1" id="KW-1133">Transmembrane helix</keyword>
<feature type="transmembrane region" description="Helical" evidence="1">
    <location>
        <begin position="72"/>
        <end position="95"/>
    </location>
</feature>